<organism evidence="2 3">
    <name type="scientific">Coleophoma crateriformis</name>
    <dbReference type="NCBI Taxonomy" id="565419"/>
    <lineage>
        <taxon>Eukaryota</taxon>
        <taxon>Fungi</taxon>
        <taxon>Dikarya</taxon>
        <taxon>Ascomycota</taxon>
        <taxon>Pezizomycotina</taxon>
        <taxon>Leotiomycetes</taxon>
        <taxon>Helotiales</taxon>
        <taxon>Dermateaceae</taxon>
        <taxon>Coleophoma</taxon>
    </lineage>
</organism>
<evidence type="ECO:0000256" key="1">
    <source>
        <dbReference type="SAM" id="MobiDB-lite"/>
    </source>
</evidence>
<gene>
    <name evidence="2" type="ORF">BP5796_09086</name>
</gene>
<dbReference type="Proteomes" id="UP000256328">
    <property type="component" value="Unassembled WGS sequence"/>
</dbReference>
<accession>A0A3D8R304</accession>
<proteinExistence type="predicted"/>
<evidence type="ECO:0000313" key="3">
    <source>
        <dbReference type="Proteomes" id="UP000256328"/>
    </source>
</evidence>
<name>A0A3D8R304_9HELO</name>
<evidence type="ECO:0000313" key="2">
    <source>
        <dbReference type="EMBL" id="RDW68429.1"/>
    </source>
</evidence>
<protein>
    <submittedName>
        <fullName evidence="2">Uncharacterized protein</fullName>
    </submittedName>
</protein>
<dbReference type="OrthoDB" id="10297645at2759"/>
<dbReference type="AlphaFoldDB" id="A0A3D8R304"/>
<feature type="region of interest" description="Disordered" evidence="1">
    <location>
        <begin position="1"/>
        <end position="25"/>
    </location>
</feature>
<dbReference type="EMBL" id="PDLN01000013">
    <property type="protein sequence ID" value="RDW68429.1"/>
    <property type="molecule type" value="Genomic_DNA"/>
</dbReference>
<sequence>MVHPKQSRRPADDEGTAIDNASHPSPSFIEYEIDCDSSSAARTPSPPIFAELQDLLEMNASSMLSEVTFVRVGDFVPVRFYEPPRGATQIQYILILEITHQANDMYCKIAPIYNIDPVVYMHERFAPRRVDFVRLVHFIPEAGDEYSVGYQGSKLPLGSCIKLSTVMTVLQDLSDSFQCTRGRTKSCSTRLDEEDLETVYMKLEKKLANGGADSSLDDGAFTANIKIVMSTLYTGVAFNEVDKEETRKAKRAKLSA</sequence>
<reference evidence="2 3" key="1">
    <citation type="journal article" date="2018" name="IMA Fungus">
        <title>IMA Genome-F 9: Draft genome sequence of Annulohypoxylon stygium, Aspergillus mulundensis, Berkeleyomyces basicola (syn. Thielaviopsis basicola), Ceratocystis smalleyi, two Cercospora beticola strains, Coleophoma cylindrospora, Fusarium fracticaudum, Phialophora cf. hyalina, and Morchella septimelata.</title>
        <authorList>
            <person name="Wingfield B.D."/>
            <person name="Bills G.F."/>
            <person name="Dong Y."/>
            <person name="Huang W."/>
            <person name="Nel W.J."/>
            <person name="Swalarsk-Parry B.S."/>
            <person name="Vaghefi N."/>
            <person name="Wilken P.M."/>
            <person name="An Z."/>
            <person name="de Beer Z.W."/>
            <person name="De Vos L."/>
            <person name="Chen L."/>
            <person name="Duong T.A."/>
            <person name="Gao Y."/>
            <person name="Hammerbacher A."/>
            <person name="Kikkert J.R."/>
            <person name="Li Y."/>
            <person name="Li H."/>
            <person name="Li K."/>
            <person name="Li Q."/>
            <person name="Liu X."/>
            <person name="Ma X."/>
            <person name="Naidoo K."/>
            <person name="Pethybridge S.J."/>
            <person name="Sun J."/>
            <person name="Steenkamp E.T."/>
            <person name="van der Nest M.A."/>
            <person name="van Wyk S."/>
            <person name="Wingfield M.J."/>
            <person name="Xiong C."/>
            <person name="Yue Q."/>
            <person name="Zhang X."/>
        </authorList>
    </citation>
    <scope>NUCLEOTIDE SEQUENCE [LARGE SCALE GENOMIC DNA]</scope>
    <source>
        <strain evidence="2 3">BP5796</strain>
    </source>
</reference>
<keyword evidence="3" id="KW-1185">Reference proteome</keyword>
<comment type="caution">
    <text evidence="2">The sequence shown here is derived from an EMBL/GenBank/DDBJ whole genome shotgun (WGS) entry which is preliminary data.</text>
</comment>